<accession>A0A9N9LAG0</accession>
<dbReference type="Proteomes" id="UP000696280">
    <property type="component" value="Unassembled WGS sequence"/>
</dbReference>
<dbReference type="InterPro" id="IPR035979">
    <property type="entry name" value="RBD_domain_sf"/>
</dbReference>
<dbReference type="EMBL" id="CAJVRL010000103">
    <property type="protein sequence ID" value="CAG8960913.1"/>
    <property type="molecule type" value="Genomic_DNA"/>
</dbReference>
<comment type="caution">
    <text evidence="1">The sequence shown here is derived from an EMBL/GenBank/DDBJ whole genome shotgun (WGS) entry which is preliminary data.</text>
</comment>
<proteinExistence type="predicted"/>
<dbReference type="SUPFAM" id="SSF54928">
    <property type="entry name" value="RNA-binding domain, RBD"/>
    <property type="match status" value="1"/>
</dbReference>
<evidence type="ECO:0000313" key="1">
    <source>
        <dbReference type="EMBL" id="CAG8960913.1"/>
    </source>
</evidence>
<organism evidence="1 2">
    <name type="scientific">Hymenoscyphus fraxineus</name>
    <dbReference type="NCBI Taxonomy" id="746836"/>
    <lineage>
        <taxon>Eukaryota</taxon>
        <taxon>Fungi</taxon>
        <taxon>Dikarya</taxon>
        <taxon>Ascomycota</taxon>
        <taxon>Pezizomycotina</taxon>
        <taxon>Leotiomycetes</taxon>
        <taxon>Helotiales</taxon>
        <taxon>Helotiaceae</taxon>
        <taxon>Hymenoscyphus</taxon>
    </lineage>
</organism>
<evidence type="ECO:0008006" key="3">
    <source>
        <dbReference type="Google" id="ProtNLM"/>
    </source>
</evidence>
<reference evidence="1" key="1">
    <citation type="submission" date="2021-07" db="EMBL/GenBank/DDBJ databases">
        <authorList>
            <person name="Durling M."/>
        </authorList>
    </citation>
    <scope>NUCLEOTIDE SEQUENCE</scope>
</reference>
<dbReference type="OrthoDB" id="3508416at2759"/>
<evidence type="ECO:0000313" key="2">
    <source>
        <dbReference type="Proteomes" id="UP000696280"/>
    </source>
</evidence>
<protein>
    <recommendedName>
        <fullName evidence="3">RRM domain-containing protein</fullName>
    </recommendedName>
</protein>
<gene>
    <name evidence="1" type="ORF">HYFRA_00002451</name>
</gene>
<sequence>MNKMASRMGSEPTKNMANNWQDKFTGFTQKTHTPGFIPSWVMQMPNLPTLDGTRKQSFADTISEDSSTATSYHDLGIDQDVNTPTTFSTAKLERGLEMLRVDTSVENPVAYQYLNRMSEEYYRSPVSPEYQRPGYQSRTSNQPSSMETLFMTENGAPQFADRRAHEKARDEAERIRALCEEGDSDIFSPSPLNASKVPWMGNMALESPTSPQSASSAHFPTFDAPFIVPRPVTDRQTEIIQRLEMGAIPIRSHHTRGFVRAPQYVNRDVLGTIEPDYTRSRSYMRQAALPAGPFQQQLAQFPDNSENCAIIIENISPHTKHCDIFDLIHTGSVSSLKLKPPQPPKHMTMSAFVAFTNPIAARRLVEMSPLVQHNRKIWVRYNTTNGGTNAIPSLYITRVVVVQGPRDMMSRPWWIQYFNNICNVQWDRYLNLRCDIPGYAALEFRFSRVEQARTCMTHVQNDPVFGNGLIKARFGRDPCDGPGFTGNNGNF</sequence>
<dbReference type="GO" id="GO:0003676">
    <property type="term" value="F:nucleic acid binding"/>
    <property type="evidence" value="ECO:0007669"/>
    <property type="project" value="InterPro"/>
</dbReference>
<dbReference type="AlphaFoldDB" id="A0A9N9LAG0"/>
<keyword evidence="2" id="KW-1185">Reference proteome</keyword>
<name>A0A9N9LAG0_9HELO</name>